<evidence type="ECO:0000256" key="4">
    <source>
        <dbReference type="SAM" id="SignalP"/>
    </source>
</evidence>
<comment type="subcellular location">
    <subcellularLocation>
        <location evidence="1">Cell envelope</location>
    </subcellularLocation>
</comment>
<evidence type="ECO:0000313" key="7">
    <source>
        <dbReference type="Proteomes" id="UP000626370"/>
    </source>
</evidence>
<dbReference type="RefSeq" id="WP_189376887.1">
    <property type="nucleotide sequence ID" value="NZ_BNAH01000003.1"/>
</dbReference>
<name>A0ABQ3IJP8_9GAMM</name>
<gene>
    <name evidence="6" type="ORF">GCM10011501_08680</name>
</gene>
<sequence>MKISLLILILLHPFSAHAINITFVNPSLSGTAFWDRVTNAFLDVAHDLNINVDVVYGSDNRLHNYQAIEQIVKRETKPDYVIFMSYSGNAKATYDLLEQNQIHFVTLERTLPLDEQLTLGLPQENYKFWLGEVFHDNEKAGELLGDILIEAAIKINQGKVNTLSAVGIMGIFGGESEHRSNGFKTSIAKHKNTQLLQTVPAFWMRDTSEVVFTQLLQRYGDIDIAWAASDDMALGILKVAREQNITKKLTIGGIDWTIEAINEVRDGNLTASVGGHFMQAAWALIKIFDHHHNAAPFIKGANTSTYQLTAITSENISNYYFLTKKIDWSQVDFKKYSLVYNQQSQHDFTIERLIKLFNKRM</sequence>
<evidence type="ECO:0000256" key="3">
    <source>
        <dbReference type="ARBA" id="ARBA00022729"/>
    </source>
</evidence>
<dbReference type="EMBL" id="BNAH01000003">
    <property type="protein sequence ID" value="GHE82666.1"/>
    <property type="molecule type" value="Genomic_DNA"/>
</dbReference>
<keyword evidence="7" id="KW-1185">Reference proteome</keyword>
<dbReference type="PANTHER" id="PTHR46847">
    <property type="entry name" value="D-ALLOSE-BINDING PERIPLASMIC PROTEIN-RELATED"/>
    <property type="match status" value="1"/>
</dbReference>
<keyword evidence="3 4" id="KW-0732">Signal</keyword>
<feature type="domain" description="Periplasmic binding protein" evidence="5">
    <location>
        <begin position="21"/>
        <end position="287"/>
    </location>
</feature>
<evidence type="ECO:0000256" key="1">
    <source>
        <dbReference type="ARBA" id="ARBA00004196"/>
    </source>
</evidence>
<dbReference type="CDD" id="cd06324">
    <property type="entry name" value="PBP1_ABC_sugar_binding-like"/>
    <property type="match status" value="1"/>
</dbReference>
<organism evidence="6 7">
    <name type="scientific">Thalassotalea profundi</name>
    <dbReference type="NCBI Taxonomy" id="2036687"/>
    <lineage>
        <taxon>Bacteria</taxon>
        <taxon>Pseudomonadati</taxon>
        <taxon>Pseudomonadota</taxon>
        <taxon>Gammaproteobacteria</taxon>
        <taxon>Alteromonadales</taxon>
        <taxon>Colwelliaceae</taxon>
        <taxon>Thalassotalea</taxon>
    </lineage>
</organism>
<evidence type="ECO:0000313" key="6">
    <source>
        <dbReference type="EMBL" id="GHE82666.1"/>
    </source>
</evidence>
<dbReference type="Gene3D" id="3.40.50.2300">
    <property type="match status" value="2"/>
</dbReference>
<dbReference type="SUPFAM" id="SSF53822">
    <property type="entry name" value="Periplasmic binding protein-like I"/>
    <property type="match status" value="1"/>
</dbReference>
<comment type="similarity">
    <text evidence="2">Belongs to the bacterial solute-binding protein 2 family.</text>
</comment>
<dbReference type="Pfam" id="PF13407">
    <property type="entry name" value="Peripla_BP_4"/>
    <property type="match status" value="1"/>
</dbReference>
<evidence type="ECO:0000256" key="2">
    <source>
        <dbReference type="ARBA" id="ARBA00007639"/>
    </source>
</evidence>
<proteinExistence type="inferred from homology"/>
<reference evidence="7" key="1">
    <citation type="journal article" date="2019" name="Int. J. Syst. Evol. Microbiol.">
        <title>The Global Catalogue of Microorganisms (GCM) 10K type strain sequencing project: providing services to taxonomists for standard genome sequencing and annotation.</title>
        <authorList>
            <consortium name="The Broad Institute Genomics Platform"/>
            <consortium name="The Broad Institute Genome Sequencing Center for Infectious Disease"/>
            <person name="Wu L."/>
            <person name="Ma J."/>
        </authorList>
    </citation>
    <scope>NUCLEOTIDE SEQUENCE [LARGE SCALE GENOMIC DNA]</scope>
    <source>
        <strain evidence="7">CGMCC 1.15922</strain>
    </source>
</reference>
<feature type="chain" id="PRO_5046931851" description="Periplasmic binding protein domain-containing protein" evidence="4">
    <location>
        <begin position="19"/>
        <end position="361"/>
    </location>
</feature>
<protein>
    <recommendedName>
        <fullName evidence="5">Periplasmic binding protein domain-containing protein</fullName>
    </recommendedName>
</protein>
<comment type="caution">
    <text evidence="6">The sequence shown here is derived from an EMBL/GenBank/DDBJ whole genome shotgun (WGS) entry which is preliminary data.</text>
</comment>
<dbReference type="PANTHER" id="PTHR46847:SF2">
    <property type="entry name" value="ABC TRANSPORTER SUGAR-BINDING PROTEIN"/>
    <property type="match status" value="1"/>
</dbReference>
<accession>A0ABQ3IJP8</accession>
<evidence type="ECO:0000259" key="5">
    <source>
        <dbReference type="Pfam" id="PF13407"/>
    </source>
</evidence>
<dbReference type="Proteomes" id="UP000626370">
    <property type="component" value="Unassembled WGS sequence"/>
</dbReference>
<dbReference type="InterPro" id="IPR028082">
    <property type="entry name" value="Peripla_BP_I"/>
</dbReference>
<feature type="signal peptide" evidence="4">
    <location>
        <begin position="1"/>
        <end position="18"/>
    </location>
</feature>
<dbReference type="InterPro" id="IPR025997">
    <property type="entry name" value="SBP_2_dom"/>
</dbReference>